<dbReference type="RefSeq" id="WP_046327693.1">
    <property type="nucleotide sequence ID" value="NZ_CP084389.1"/>
</dbReference>
<feature type="transmembrane region" description="Helical" evidence="1">
    <location>
        <begin position="12"/>
        <end position="29"/>
    </location>
</feature>
<keyword evidence="1" id="KW-1133">Transmembrane helix</keyword>
<evidence type="ECO:0000256" key="1">
    <source>
        <dbReference type="SAM" id="Phobius"/>
    </source>
</evidence>
<feature type="transmembrane region" description="Helical" evidence="1">
    <location>
        <begin position="74"/>
        <end position="92"/>
    </location>
</feature>
<protein>
    <submittedName>
        <fullName evidence="2">Uncharacterized protein</fullName>
    </submittedName>
</protein>
<evidence type="ECO:0000313" key="3">
    <source>
        <dbReference type="Proteomes" id="UP001164557"/>
    </source>
</evidence>
<evidence type="ECO:0000313" key="2">
    <source>
        <dbReference type="EMBL" id="UZX29492.1"/>
    </source>
</evidence>
<keyword evidence="1" id="KW-0812">Transmembrane</keyword>
<keyword evidence="1" id="KW-0472">Membrane</keyword>
<dbReference type="EMBL" id="CP084389">
    <property type="protein sequence ID" value="UZX29492.1"/>
    <property type="molecule type" value="Genomic_DNA"/>
</dbReference>
<accession>A0AA47B3U6</accession>
<organism evidence="2 3">
    <name type="scientific">Lactobacillus helsingborgensis</name>
    <dbReference type="NCBI Taxonomy" id="1218494"/>
    <lineage>
        <taxon>Bacteria</taxon>
        <taxon>Bacillati</taxon>
        <taxon>Bacillota</taxon>
        <taxon>Bacilli</taxon>
        <taxon>Lactobacillales</taxon>
        <taxon>Lactobacillaceae</taxon>
        <taxon>Lactobacillus</taxon>
    </lineage>
</organism>
<dbReference type="Proteomes" id="UP001164557">
    <property type="component" value="Chromosome"/>
</dbReference>
<feature type="transmembrane region" description="Helical" evidence="1">
    <location>
        <begin position="35"/>
        <end position="54"/>
    </location>
</feature>
<sequence length="113" mass="13050">MMLKYKLNPKIALFLMGILQFLIGILFIYYHKNKIAIYTYFFFGVILLLGAIFIKTTHPVKIIQKANLDGGEKFCNCSILALLAFSLLAILFDRTNRTSYIPQIDAYLFLILF</sequence>
<proteinExistence type="predicted"/>
<dbReference type="AlphaFoldDB" id="A0AA47B3U6"/>
<reference evidence="2" key="1">
    <citation type="submission" date="2021-09" db="EMBL/GenBank/DDBJ databases">
        <title>Lactobacillus species from Apis mellifera, Switzerland.</title>
        <authorList>
            <person name="Pfister J."/>
            <person name="Brown A."/>
            <person name="Neumann P."/>
            <person name="Collaud A."/>
            <person name="Retschnig G."/>
            <person name="Perreten V."/>
        </authorList>
    </citation>
    <scope>NUCLEOTIDE SEQUENCE</scope>
    <source>
        <strain evidence="2">IBH002</strain>
    </source>
</reference>
<gene>
    <name evidence="2" type="ORF">LDX53_07950</name>
</gene>
<name>A0AA47B3U6_9LACO</name>
<keyword evidence="3" id="KW-1185">Reference proteome</keyword>